<dbReference type="InterPro" id="IPR036691">
    <property type="entry name" value="Endo/exonu/phosph_ase_sf"/>
</dbReference>
<dbReference type="RefSeq" id="WP_191075911.1">
    <property type="nucleotide sequence ID" value="NZ_JACTAG010000002.1"/>
</dbReference>
<protein>
    <submittedName>
        <fullName evidence="2">Endonuclease/exonuclease/phosphatase family protein</fullName>
    </submittedName>
</protein>
<dbReference type="Proteomes" id="UP000635142">
    <property type="component" value="Unassembled WGS sequence"/>
</dbReference>
<organism evidence="2 3">
    <name type="scientific">Sulfitobacter aestuariivivens</name>
    <dbReference type="NCBI Taxonomy" id="2766981"/>
    <lineage>
        <taxon>Bacteria</taxon>
        <taxon>Pseudomonadati</taxon>
        <taxon>Pseudomonadota</taxon>
        <taxon>Alphaproteobacteria</taxon>
        <taxon>Rhodobacterales</taxon>
        <taxon>Roseobacteraceae</taxon>
        <taxon>Sulfitobacter</taxon>
    </lineage>
</organism>
<evidence type="ECO:0000313" key="3">
    <source>
        <dbReference type="Proteomes" id="UP000635142"/>
    </source>
</evidence>
<accession>A0A927D801</accession>
<proteinExistence type="predicted"/>
<dbReference type="EMBL" id="JACTAG010000002">
    <property type="protein sequence ID" value="MBD3664902.1"/>
    <property type="molecule type" value="Genomic_DNA"/>
</dbReference>
<evidence type="ECO:0000313" key="2">
    <source>
        <dbReference type="EMBL" id="MBD3664902.1"/>
    </source>
</evidence>
<dbReference type="AlphaFoldDB" id="A0A927D801"/>
<feature type="domain" description="Endonuclease/exonuclease/phosphatase" evidence="1">
    <location>
        <begin position="51"/>
        <end position="280"/>
    </location>
</feature>
<dbReference type="Gene3D" id="3.60.10.10">
    <property type="entry name" value="Endonuclease/exonuclease/phosphatase"/>
    <property type="match status" value="1"/>
</dbReference>
<reference evidence="2" key="1">
    <citation type="submission" date="2020-08" db="EMBL/GenBank/DDBJ databases">
        <title>Sulfitobacter aestuariivivens sp. nov., isolated from a tidal flat.</title>
        <authorList>
            <person name="Park S."/>
            <person name="Yoon J.-H."/>
        </authorList>
    </citation>
    <scope>NUCLEOTIDE SEQUENCE</scope>
    <source>
        <strain evidence="2">TSTF-M16</strain>
    </source>
</reference>
<keyword evidence="2" id="KW-0255">Endonuclease</keyword>
<keyword evidence="2" id="KW-0378">Hydrolase</keyword>
<name>A0A927D801_9RHOB</name>
<dbReference type="GO" id="GO:0004519">
    <property type="term" value="F:endonuclease activity"/>
    <property type="evidence" value="ECO:0007669"/>
    <property type="project" value="UniProtKB-KW"/>
</dbReference>
<evidence type="ECO:0000259" key="1">
    <source>
        <dbReference type="Pfam" id="PF03372"/>
    </source>
</evidence>
<sequence length="339" mass="37166">MLALLLVLVLALGYLALVILGSRWRNPRFGPVPLSKDPSLPDAETEITVTTWNIGFAALGAKADFVLDNGTHLRALSRTQIENAAHQIANDLAADVSDVLLLQETAQSGFLTRNVPVQYLIERALPDRASCYWSDMATVAAPPPVHIDHGMATFAARRISGAQAIELSPQPMIHRGLLKKYYSGLVTCLPIKGRDQSWVIINLHLSAFDATAEAKTAQIAALFAFARTEHAKSNPVIIGGDWNMLMSDTTFPHSAELANADWVYDFPTHLIPAGWQQIADPETPTVRSMQQPYIEGENETMIIDGFIFSPDVQCLNVHTRSTGFAHTDHHPVTGRFVLV</sequence>
<dbReference type="Pfam" id="PF03372">
    <property type="entry name" value="Exo_endo_phos"/>
    <property type="match status" value="1"/>
</dbReference>
<keyword evidence="2" id="KW-0540">Nuclease</keyword>
<keyword evidence="3" id="KW-1185">Reference proteome</keyword>
<gene>
    <name evidence="2" type="ORF">H9Q16_13290</name>
</gene>
<dbReference type="InterPro" id="IPR005135">
    <property type="entry name" value="Endo/exonuclease/phosphatase"/>
</dbReference>
<comment type="caution">
    <text evidence="2">The sequence shown here is derived from an EMBL/GenBank/DDBJ whole genome shotgun (WGS) entry which is preliminary data.</text>
</comment>
<dbReference type="SUPFAM" id="SSF56219">
    <property type="entry name" value="DNase I-like"/>
    <property type="match status" value="1"/>
</dbReference>